<comment type="caution">
    <text evidence="1">The sequence shown here is derived from an EMBL/GenBank/DDBJ whole genome shotgun (WGS) entry which is preliminary data.</text>
</comment>
<organism evidence="1 2">
    <name type="scientific">Lacticaseibacillus rhamnosus LRHMDP3</name>
    <dbReference type="NCBI Taxonomy" id="1203259"/>
    <lineage>
        <taxon>Bacteria</taxon>
        <taxon>Bacillati</taxon>
        <taxon>Bacillota</taxon>
        <taxon>Bacilli</taxon>
        <taxon>Lactobacillales</taxon>
        <taxon>Lactobacillaceae</taxon>
        <taxon>Lacticaseibacillus</taxon>
    </lineage>
</organism>
<proteinExistence type="predicted"/>
<gene>
    <name evidence="1" type="ORF">LRHMDP3_2761</name>
</gene>
<reference evidence="1 2" key="1">
    <citation type="journal article" date="2013" name="Genome Announc.">
        <title>Draft Genome Sequence of Staphylococcus simulans UMC-CNS-990, Isolated from a Case of Chronic Bovine Mastitis.</title>
        <authorList>
            <person name="Calcutt M.J."/>
            <person name="Foecking M.F."/>
            <person name="Hsieh H.Y."/>
            <person name="Perry J."/>
            <person name="Stewart G.C."/>
            <person name="Middleton J.R."/>
        </authorList>
    </citation>
    <scope>NUCLEOTIDE SEQUENCE [LARGE SCALE GENOMIC DNA]</scope>
    <source>
        <strain evidence="1 2">LRHMDP3</strain>
    </source>
</reference>
<sequence>MAATCAVDNAALMAAAAELAADDAVAYPELSLAAEAALASEA</sequence>
<evidence type="ECO:0000313" key="1">
    <source>
        <dbReference type="EMBL" id="EKS48709.1"/>
    </source>
</evidence>
<name>A0AB33XQU1_LACRH</name>
<evidence type="ECO:0000313" key="2">
    <source>
        <dbReference type="Proteomes" id="UP000009352"/>
    </source>
</evidence>
<dbReference type="AlphaFoldDB" id="A0AB33XQU1"/>
<protein>
    <submittedName>
        <fullName evidence="1">Uncharacterized protein</fullName>
    </submittedName>
</protein>
<accession>A0AB33XQU1</accession>
<dbReference type="EMBL" id="AMQX01000023">
    <property type="protein sequence ID" value="EKS48709.1"/>
    <property type="molecule type" value="Genomic_DNA"/>
</dbReference>
<dbReference type="Proteomes" id="UP000009352">
    <property type="component" value="Unassembled WGS sequence"/>
</dbReference>